<accession>A0A1T4SWP7</accession>
<dbReference type="EMBL" id="FUWJ01000010">
    <property type="protein sequence ID" value="SKA32680.1"/>
    <property type="molecule type" value="Genomic_DNA"/>
</dbReference>
<feature type="transmembrane region" description="Helical" evidence="1">
    <location>
        <begin position="38"/>
        <end position="60"/>
    </location>
</feature>
<sequence>MENLSPEIWAVTVQEHPDVERRCRHDHDAPEPPRPGQVLRAIGLVVAAHLVLVAAVLLLLQSFGIR</sequence>
<gene>
    <name evidence="2" type="ORF">SAMN02745126_05296</name>
</gene>
<evidence type="ECO:0000313" key="3">
    <source>
        <dbReference type="Proteomes" id="UP000190092"/>
    </source>
</evidence>
<proteinExistence type="predicted"/>
<protein>
    <submittedName>
        <fullName evidence="2">Uncharacterized protein</fullName>
    </submittedName>
</protein>
<keyword evidence="1" id="KW-1133">Transmembrane helix</keyword>
<dbReference type="STRING" id="225324.SAMN02745126_05296"/>
<name>A0A1T4SWP7_9HYPH</name>
<keyword evidence="1" id="KW-0472">Membrane</keyword>
<evidence type="ECO:0000313" key="2">
    <source>
        <dbReference type="EMBL" id="SKA32680.1"/>
    </source>
</evidence>
<organism evidence="2 3">
    <name type="scientific">Enhydrobacter aerosaccus</name>
    <dbReference type="NCBI Taxonomy" id="225324"/>
    <lineage>
        <taxon>Bacteria</taxon>
        <taxon>Pseudomonadati</taxon>
        <taxon>Pseudomonadota</taxon>
        <taxon>Alphaproteobacteria</taxon>
        <taxon>Hyphomicrobiales</taxon>
        <taxon>Enhydrobacter</taxon>
    </lineage>
</organism>
<keyword evidence="1" id="KW-0812">Transmembrane</keyword>
<evidence type="ECO:0000256" key="1">
    <source>
        <dbReference type="SAM" id="Phobius"/>
    </source>
</evidence>
<reference evidence="3" key="1">
    <citation type="submission" date="2017-02" db="EMBL/GenBank/DDBJ databases">
        <authorList>
            <person name="Varghese N."/>
            <person name="Submissions S."/>
        </authorList>
    </citation>
    <scope>NUCLEOTIDE SEQUENCE [LARGE SCALE GENOMIC DNA]</scope>
    <source>
        <strain evidence="3">ATCC 27094</strain>
    </source>
</reference>
<dbReference type="RefSeq" id="WP_085937023.1">
    <property type="nucleotide sequence ID" value="NZ_FUWJ01000010.1"/>
</dbReference>
<dbReference type="Proteomes" id="UP000190092">
    <property type="component" value="Unassembled WGS sequence"/>
</dbReference>
<keyword evidence="3" id="KW-1185">Reference proteome</keyword>
<dbReference type="AlphaFoldDB" id="A0A1T4SWP7"/>